<accession>A0A0E9NH42</accession>
<reference evidence="1 2" key="2">
    <citation type="journal article" date="2014" name="J. Gen. Appl. Microbiol.">
        <title>The early diverging ascomycetous budding yeast Saitoella complicata has three histone deacetylases belonging to the Clr6, Hos2, and Rpd3 lineages.</title>
        <authorList>
            <person name="Nishida H."/>
            <person name="Matsumoto T."/>
            <person name="Kondo S."/>
            <person name="Hamamoto M."/>
            <person name="Yoshikawa H."/>
        </authorList>
    </citation>
    <scope>NUCLEOTIDE SEQUENCE [LARGE SCALE GENOMIC DNA]</scope>
    <source>
        <strain evidence="1 2">NRRL Y-17804</strain>
    </source>
</reference>
<protein>
    <submittedName>
        <fullName evidence="1">Uncharacterized protein</fullName>
    </submittedName>
</protein>
<dbReference type="EMBL" id="BACD03000020">
    <property type="protein sequence ID" value="GAO49128.1"/>
    <property type="molecule type" value="Genomic_DNA"/>
</dbReference>
<proteinExistence type="predicted"/>
<evidence type="ECO:0000313" key="2">
    <source>
        <dbReference type="Proteomes" id="UP000033140"/>
    </source>
</evidence>
<evidence type="ECO:0000313" key="1">
    <source>
        <dbReference type="EMBL" id="GAO49128.1"/>
    </source>
</evidence>
<keyword evidence="2" id="KW-1185">Reference proteome</keyword>
<gene>
    <name evidence="1" type="ORF">G7K_3286-t1</name>
</gene>
<dbReference type="AlphaFoldDB" id="A0A0E9NH42"/>
<reference evidence="1 2" key="1">
    <citation type="journal article" date="2011" name="J. Gen. Appl. Microbiol.">
        <title>Draft genome sequencing of the enigmatic yeast Saitoella complicata.</title>
        <authorList>
            <person name="Nishida H."/>
            <person name="Hamamoto M."/>
            <person name="Sugiyama J."/>
        </authorList>
    </citation>
    <scope>NUCLEOTIDE SEQUENCE [LARGE SCALE GENOMIC DNA]</scope>
    <source>
        <strain evidence="1 2">NRRL Y-17804</strain>
    </source>
</reference>
<dbReference type="Proteomes" id="UP000033140">
    <property type="component" value="Unassembled WGS sequence"/>
</dbReference>
<name>A0A0E9NH42_SAICN</name>
<sequence length="109" mass="12324">MTPFGTLFRLYPPDTIFPIAISGAADTGPRSSSTSREAWWPWVEVAEKGMSDSVMEKCCSDRMLRYTNGTSLYERTFPRVEHPKSTLEFTSSQKEIAMPKVPGQNWQEG</sequence>
<comment type="caution">
    <text evidence="1">The sequence shown here is derived from an EMBL/GenBank/DDBJ whole genome shotgun (WGS) entry which is preliminary data.</text>
</comment>
<organism evidence="1 2">
    <name type="scientific">Saitoella complicata (strain BCRC 22490 / CBS 7301 / JCM 7358 / NBRC 10748 / NRRL Y-17804)</name>
    <dbReference type="NCBI Taxonomy" id="698492"/>
    <lineage>
        <taxon>Eukaryota</taxon>
        <taxon>Fungi</taxon>
        <taxon>Dikarya</taxon>
        <taxon>Ascomycota</taxon>
        <taxon>Taphrinomycotina</taxon>
        <taxon>Taphrinomycotina incertae sedis</taxon>
        <taxon>Saitoella</taxon>
    </lineage>
</organism>
<reference evidence="1 2" key="3">
    <citation type="journal article" date="2015" name="Genome Announc.">
        <title>Draft Genome Sequence of the Archiascomycetous Yeast Saitoella complicata.</title>
        <authorList>
            <person name="Yamauchi K."/>
            <person name="Kondo S."/>
            <person name="Hamamoto M."/>
            <person name="Takahashi Y."/>
            <person name="Ogura Y."/>
            <person name="Hayashi T."/>
            <person name="Nishida H."/>
        </authorList>
    </citation>
    <scope>NUCLEOTIDE SEQUENCE [LARGE SCALE GENOMIC DNA]</scope>
    <source>
        <strain evidence="1 2">NRRL Y-17804</strain>
    </source>
</reference>